<dbReference type="AlphaFoldDB" id="A0A4Q9KGZ8"/>
<organism evidence="1 2">
    <name type="scientific">Propioniciclava sinopodophylli</name>
    <dbReference type="NCBI Taxonomy" id="1837344"/>
    <lineage>
        <taxon>Bacteria</taxon>
        <taxon>Bacillati</taxon>
        <taxon>Actinomycetota</taxon>
        <taxon>Actinomycetes</taxon>
        <taxon>Propionibacteriales</taxon>
        <taxon>Propionibacteriaceae</taxon>
        <taxon>Propioniciclava</taxon>
    </lineage>
</organism>
<gene>
    <name evidence="1" type="ORF">ET989_01335</name>
</gene>
<reference evidence="1 2" key="1">
    <citation type="submission" date="2019-01" db="EMBL/GenBank/DDBJ databases">
        <title>Lactibacter flavus gen. nov., sp. nov., a novel bacterium of the family Propionibacteriaceae isolated from raw milk and dairy products.</title>
        <authorList>
            <person name="Huptas C."/>
            <person name="Wenning M."/>
            <person name="Breitenwieser F."/>
            <person name="Doll E."/>
            <person name="Von Neubeck M."/>
            <person name="Busse H.-J."/>
            <person name="Scherer S."/>
        </authorList>
    </citation>
    <scope>NUCLEOTIDE SEQUENCE [LARGE SCALE GENOMIC DNA]</scope>
    <source>
        <strain evidence="1 2">KCTC 33808</strain>
    </source>
</reference>
<proteinExistence type="predicted"/>
<dbReference type="EMBL" id="SDMQ01000001">
    <property type="protein sequence ID" value="TBT88620.1"/>
    <property type="molecule type" value="Genomic_DNA"/>
</dbReference>
<evidence type="ECO:0000313" key="2">
    <source>
        <dbReference type="Proteomes" id="UP000292373"/>
    </source>
</evidence>
<evidence type="ECO:0000313" key="1">
    <source>
        <dbReference type="EMBL" id="TBT88620.1"/>
    </source>
</evidence>
<sequence>MSIVPEMPFLVATSASARRRSASTTCGRRLDASIRRAGFAPLRLDLAQDAGFAAATLPLGLGLTRKADE</sequence>
<accession>A0A4Q9KGZ8</accession>
<comment type="caution">
    <text evidence="1">The sequence shown here is derived from an EMBL/GenBank/DDBJ whole genome shotgun (WGS) entry which is preliminary data.</text>
</comment>
<protein>
    <submittedName>
        <fullName evidence="1">Uncharacterized protein</fullName>
    </submittedName>
</protein>
<name>A0A4Q9KGZ8_9ACTN</name>
<keyword evidence="2" id="KW-1185">Reference proteome</keyword>
<dbReference type="Proteomes" id="UP000292373">
    <property type="component" value="Unassembled WGS sequence"/>
</dbReference>